<dbReference type="AlphaFoldDB" id="A0AAP4TX56"/>
<dbReference type="PANTHER" id="PTHR48081">
    <property type="entry name" value="AB HYDROLASE SUPERFAMILY PROTEIN C4A8.06C"/>
    <property type="match status" value="1"/>
</dbReference>
<dbReference type="InterPro" id="IPR002168">
    <property type="entry name" value="Lipase_GDXG_HIS_AS"/>
</dbReference>
<reference evidence="6" key="1">
    <citation type="submission" date="2023-07" db="EMBL/GenBank/DDBJ databases">
        <title>Genome content predicts the carbon catabolic preferences of heterotrophic bacteria.</title>
        <authorList>
            <person name="Gralka M."/>
        </authorList>
    </citation>
    <scope>NUCLEOTIDE SEQUENCE</scope>
    <source>
        <strain evidence="6">C2R13</strain>
    </source>
</reference>
<evidence type="ECO:0000313" key="7">
    <source>
        <dbReference type="Proteomes" id="UP001170481"/>
    </source>
</evidence>
<sequence length="345" mass="36774">MSSRSPSHPSSPSTSPSTSSSSPDSPPPHAEASLQNHDDAHAGLERVIKHLERIKAFTARTGNDLGAKRTLLEAYFAADASILDTGVTPRLAMVPGGEGERVCEVLPAPDDMPARPRRLLYVHGGSWIAGSPAGHRPLASRLGRAARAETYTLDYRLAPEAAFPAGLQDVLAAWRWLCDEYPQDHLLLAGDSAGGNLTLAALNALKSAGERLPDAVIAFSPATDLSWGSASLSRKAEVDPILDPNLLPFVSMAYVQDGTDMNDPRISPLEGNLFELPPTLIQCGEAEILLDDSRRYATQAQDCGSPVTLSLWPDMPHVFVGFAPLLSAANAALNEAREFLDTTLA</sequence>
<feature type="region of interest" description="Disordered" evidence="4">
    <location>
        <begin position="1"/>
        <end position="34"/>
    </location>
</feature>
<feature type="active site" evidence="3">
    <location>
        <position position="192"/>
    </location>
</feature>
<evidence type="ECO:0000259" key="5">
    <source>
        <dbReference type="Pfam" id="PF07859"/>
    </source>
</evidence>
<proteinExistence type="inferred from homology"/>
<keyword evidence="2 6" id="KW-0378">Hydrolase</keyword>
<evidence type="ECO:0000313" key="6">
    <source>
        <dbReference type="EMBL" id="MDO6672032.1"/>
    </source>
</evidence>
<evidence type="ECO:0000256" key="4">
    <source>
        <dbReference type="SAM" id="MobiDB-lite"/>
    </source>
</evidence>
<dbReference type="Pfam" id="PF07859">
    <property type="entry name" value="Abhydrolase_3"/>
    <property type="match status" value="1"/>
</dbReference>
<accession>A0AAP4TX56</accession>
<evidence type="ECO:0000256" key="3">
    <source>
        <dbReference type="PROSITE-ProRule" id="PRU10038"/>
    </source>
</evidence>
<dbReference type="PROSITE" id="PS01174">
    <property type="entry name" value="LIPASE_GDXG_SER"/>
    <property type="match status" value="1"/>
</dbReference>
<dbReference type="PROSITE" id="PS01173">
    <property type="entry name" value="LIPASE_GDXG_HIS"/>
    <property type="match status" value="1"/>
</dbReference>
<dbReference type="InterPro" id="IPR050300">
    <property type="entry name" value="GDXG_lipolytic_enzyme"/>
</dbReference>
<feature type="compositionally biased region" description="Low complexity" evidence="4">
    <location>
        <begin position="1"/>
        <end position="23"/>
    </location>
</feature>
<comment type="similarity">
    <text evidence="1">Belongs to the 'GDXG' lipolytic enzyme family.</text>
</comment>
<dbReference type="RefSeq" id="WP_303593659.1">
    <property type="nucleotide sequence ID" value="NZ_JAUORK010000008.1"/>
</dbReference>
<dbReference type="Proteomes" id="UP001170481">
    <property type="component" value="Unassembled WGS sequence"/>
</dbReference>
<dbReference type="Gene3D" id="3.40.50.1820">
    <property type="entry name" value="alpha/beta hydrolase"/>
    <property type="match status" value="1"/>
</dbReference>
<gene>
    <name evidence="6" type="ORF">Q4535_07845</name>
</gene>
<dbReference type="EMBL" id="JAUORK010000008">
    <property type="protein sequence ID" value="MDO6672032.1"/>
    <property type="molecule type" value="Genomic_DNA"/>
</dbReference>
<protein>
    <submittedName>
        <fullName evidence="6">Alpha/beta hydrolase</fullName>
    </submittedName>
</protein>
<evidence type="ECO:0000256" key="2">
    <source>
        <dbReference type="ARBA" id="ARBA00022801"/>
    </source>
</evidence>
<dbReference type="InterPro" id="IPR013094">
    <property type="entry name" value="AB_hydrolase_3"/>
</dbReference>
<dbReference type="InterPro" id="IPR033140">
    <property type="entry name" value="Lipase_GDXG_put_SER_AS"/>
</dbReference>
<dbReference type="InterPro" id="IPR029058">
    <property type="entry name" value="AB_hydrolase_fold"/>
</dbReference>
<feature type="domain" description="Alpha/beta hydrolase fold-3" evidence="5">
    <location>
        <begin position="119"/>
        <end position="320"/>
    </location>
</feature>
<dbReference type="GO" id="GO:0016787">
    <property type="term" value="F:hydrolase activity"/>
    <property type="evidence" value="ECO:0007669"/>
    <property type="project" value="UniProtKB-KW"/>
</dbReference>
<name>A0AAP4TX56_9GAMM</name>
<evidence type="ECO:0000256" key="1">
    <source>
        <dbReference type="ARBA" id="ARBA00010515"/>
    </source>
</evidence>
<dbReference type="SUPFAM" id="SSF53474">
    <property type="entry name" value="alpha/beta-Hydrolases"/>
    <property type="match status" value="1"/>
</dbReference>
<dbReference type="PANTHER" id="PTHR48081:SF8">
    <property type="entry name" value="ALPHA_BETA HYDROLASE FOLD-3 DOMAIN-CONTAINING PROTEIN-RELATED"/>
    <property type="match status" value="1"/>
</dbReference>
<organism evidence="6 7">
    <name type="scientific">Cobetia amphilecti</name>
    <dbReference type="NCBI Taxonomy" id="1055104"/>
    <lineage>
        <taxon>Bacteria</taxon>
        <taxon>Pseudomonadati</taxon>
        <taxon>Pseudomonadota</taxon>
        <taxon>Gammaproteobacteria</taxon>
        <taxon>Oceanospirillales</taxon>
        <taxon>Halomonadaceae</taxon>
        <taxon>Cobetia</taxon>
    </lineage>
</organism>
<comment type="caution">
    <text evidence="6">The sequence shown here is derived from an EMBL/GenBank/DDBJ whole genome shotgun (WGS) entry which is preliminary data.</text>
</comment>